<accession>U9UZT7</accession>
<keyword evidence="1" id="KW-0175">Coiled coil</keyword>
<evidence type="ECO:0000256" key="1">
    <source>
        <dbReference type="SAM" id="Coils"/>
    </source>
</evidence>
<protein>
    <submittedName>
        <fullName evidence="2">Uncharacterized protein</fullName>
    </submittedName>
</protein>
<dbReference type="eggNOG" id="KOG1836">
    <property type="taxonomic scope" value="Eukaryota"/>
</dbReference>
<proteinExistence type="predicted"/>
<dbReference type="AlphaFoldDB" id="U9UZT7"/>
<reference evidence="2" key="1">
    <citation type="submission" date="2013-07" db="EMBL/GenBank/DDBJ databases">
        <title>The genome of an arbuscular mycorrhizal fungus provides insights into the evolution of the oldest plant symbiosis.</title>
        <authorList>
            <consortium name="DOE Joint Genome Institute"/>
            <person name="Tisserant E."/>
            <person name="Malbreil M."/>
            <person name="Kuo A."/>
            <person name="Kohler A."/>
            <person name="Symeonidi A."/>
            <person name="Balestrini R."/>
            <person name="Charron P."/>
            <person name="Duensing N."/>
            <person name="Frei-dit-Frey N."/>
            <person name="Gianinazzi-Pearson V."/>
            <person name="Gilbert B."/>
            <person name="Handa Y."/>
            <person name="Hijri M."/>
            <person name="Kaul R."/>
            <person name="Kawaguchi M."/>
            <person name="Krajinski F."/>
            <person name="Lammers P."/>
            <person name="Lapierre D."/>
            <person name="Masclaux F.G."/>
            <person name="Murat C."/>
            <person name="Morin E."/>
            <person name="Ndikumana S."/>
            <person name="Pagni M."/>
            <person name="Petitpierre D."/>
            <person name="Requena N."/>
            <person name="Rosikiewicz P."/>
            <person name="Riley R."/>
            <person name="Saito K."/>
            <person name="San Clemente H."/>
            <person name="Shapiro H."/>
            <person name="van Tuinen D."/>
            <person name="Becard G."/>
            <person name="Bonfante P."/>
            <person name="Paszkowski U."/>
            <person name="Shachar-Hill Y."/>
            <person name="Young J.P."/>
            <person name="Sanders I.R."/>
            <person name="Henrissat B."/>
            <person name="Rensing S.A."/>
            <person name="Grigoriev I.V."/>
            <person name="Corradi N."/>
            <person name="Roux C."/>
            <person name="Martin F."/>
        </authorList>
    </citation>
    <scope>NUCLEOTIDE SEQUENCE</scope>
    <source>
        <strain evidence="2">DAOM 197198</strain>
    </source>
</reference>
<sequence>MNIEFTGWSKDCVYFDISNSSIVNSTQSNVELAICTLLHSDCENSKIDIDGIGYSMGYILNKNNYRDLSNCLNIRSVTANYNQLNDLKLSAANNETLEYINLLDNSFSQNLNCFGRLVNLNVLLIGNTDEIRIEQGIYNRFYGSLKALKNLIKLENLSINDTDIDSGLEYLPDSIKIFQCSADKRPEAKVIRIFEQLKTYTMSSNDAFKGRYNLKAWKKNWKLIKENETLQNQIKQIEKLTLDAKLIELENENNKLYLEEKLTNLGQETNNLNQMVKELNAKLKQQEDVYRQTEQKIKEKEEKLDSLIAEKLVEKEKLEDEIKVLKDDLKIKEEDIKESEKQLEEKSKELKIKEDKTTNLENELNKIKLSLSKIEAKKNELGGLKKKLKHEGFFSKTSTSELRKKMDDLEKDIKLSQSKKEKLEAIAKTMEDEYEKIRKIKEALQDEQIEHRNNLKKLQKDKENLQRDLEKQKNNLKENEEIISNLRQKNEKKIIDTNNKMKEKEELIDELKQQNEKKITALNNEIKNKEENLREKEKFINELKQQNEKKITALNNEIKNKEEFIDKLNGEKKEISGLLSQIQTQQTEISELVNKIDKKHDLENVILTNDGHASEELEKIRRKLIEKHELTEEEIRDILYKQEEKIKLETQLKSLIN</sequence>
<feature type="coiled-coil region" evidence="1">
    <location>
        <begin position="220"/>
        <end position="574"/>
    </location>
</feature>
<organism evidence="2">
    <name type="scientific">Rhizophagus irregularis (strain DAOM 181602 / DAOM 197198 / MUCL 43194)</name>
    <name type="common">Arbuscular mycorrhizal fungus</name>
    <name type="synonym">Glomus intraradices</name>
    <dbReference type="NCBI Taxonomy" id="747089"/>
    <lineage>
        <taxon>Eukaryota</taxon>
        <taxon>Fungi</taxon>
        <taxon>Fungi incertae sedis</taxon>
        <taxon>Mucoromycota</taxon>
        <taxon>Glomeromycotina</taxon>
        <taxon>Glomeromycetes</taxon>
        <taxon>Glomerales</taxon>
        <taxon>Glomeraceae</taxon>
        <taxon>Rhizophagus</taxon>
    </lineage>
</organism>
<evidence type="ECO:0000313" key="2">
    <source>
        <dbReference type="EMBL" id="ESA21121.1"/>
    </source>
</evidence>
<dbReference type="EMBL" id="KI276717">
    <property type="protein sequence ID" value="ESA21121.1"/>
    <property type="molecule type" value="Genomic_DNA"/>
</dbReference>
<dbReference type="SUPFAM" id="SSF52058">
    <property type="entry name" value="L domain-like"/>
    <property type="match status" value="1"/>
</dbReference>
<dbReference type="VEuPathDB" id="FungiDB:RhiirFUN_005124"/>
<gene>
    <name evidence="2" type="ORF">GLOINDRAFT_319629</name>
</gene>
<name>U9UZT7_RHIID</name>
<dbReference type="HOGENOM" id="CLU_022272_0_0_1"/>